<dbReference type="AlphaFoldDB" id="A0A0Q1CKF4"/>
<reference evidence="1 2" key="1">
    <citation type="submission" date="2015-04" db="EMBL/GenBank/DDBJ databases">
        <title>Complete genome of flavobacterium.</title>
        <authorList>
            <person name="Kwon Y.M."/>
            <person name="Kim S.-J."/>
        </authorList>
    </citation>
    <scope>NUCLEOTIDE SEQUENCE [LARGE SCALE GENOMIC DNA]</scope>
    <source>
        <strain evidence="1 2">DK169</strain>
    </source>
</reference>
<evidence type="ECO:0000313" key="2">
    <source>
        <dbReference type="Proteomes" id="UP000050827"/>
    </source>
</evidence>
<dbReference type="OrthoDB" id="8482296at2"/>
<name>A0A0Q1CKF4_9FLAO</name>
<protein>
    <submittedName>
        <fullName evidence="1">Uncharacterized protein</fullName>
    </submittedName>
</protein>
<dbReference type="RefSeq" id="WP_055397624.1">
    <property type="nucleotide sequence ID" value="NZ_LCTZ01000002.1"/>
</dbReference>
<dbReference type="EMBL" id="LCTZ01000002">
    <property type="protein sequence ID" value="KQC31508.1"/>
    <property type="molecule type" value="Genomic_DNA"/>
</dbReference>
<dbReference type="Proteomes" id="UP000050827">
    <property type="component" value="Unassembled WGS sequence"/>
</dbReference>
<proteinExistence type="predicted"/>
<gene>
    <name evidence="1" type="ORF">AAY42_17735</name>
</gene>
<organism evidence="1 2">
    <name type="scientific">Flagellimonas eckloniae</name>
    <dbReference type="NCBI Taxonomy" id="346185"/>
    <lineage>
        <taxon>Bacteria</taxon>
        <taxon>Pseudomonadati</taxon>
        <taxon>Bacteroidota</taxon>
        <taxon>Flavobacteriia</taxon>
        <taxon>Flavobacteriales</taxon>
        <taxon>Flavobacteriaceae</taxon>
        <taxon>Flagellimonas</taxon>
    </lineage>
</organism>
<evidence type="ECO:0000313" key="1">
    <source>
        <dbReference type="EMBL" id="KQC31508.1"/>
    </source>
</evidence>
<accession>A0A0Q1CKF4</accession>
<sequence length="336" mass="37971">MRTGILSTKILTLFFILGITTSFGPIPEDIKNEGIEEQTLTFNTDGLYNAEFFDYIFRGQFENVQLKREDNQFLMIFEQYLRTFGRQCPNNLPSTKVEIMNWVCATEEVTTNGYGIETSRVCIDWTTVGSGLYARRDLYEAKLQVERIQSTEVFRNTLAMMADPNAIGNSVDMIHKAKGLKNDMAQLFNLNKCDSPGVRRFEENLKAFALNKPGVRMQEASKYATMKEIGGPTGNQNFTKLVDDLVANHSKTWAFNRYEIGSISGLTILASDNQGRPRELKANYKYSGFTASSAGWVRVTFDNGLPKCIYFFDFPNNCKTPNSSIVASYAQGKYGR</sequence>
<comment type="caution">
    <text evidence="1">The sequence shown here is derived from an EMBL/GenBank/DDBJ whole genome shotgun (WGS) entry which is preliminary data.</text>
</comment>
<dbReference type="STRING" id="346185.AAY42_17735"/>
<keyword evidence="2" id="KW-1185">Reference proteome</keyword>